<dbReference type="PANTHER" id="PTHR38434:SF1">
    <property type="entry name" value="BLL2549 PROTEIN"/>
    <property type="match status" value="1"/>
</dbReference>
<feature type="transmembrane region" description="Helical" evidence="1">
    <location>
        <begin position="445"/>
        <end position="462"/>
    </location>
</feature>
<dbReference type="PANTHER" id="PTHR38434">
    <property type="entry name" value="BLL2549 PROTEIN"/>
    <property type="match status" value="1"/>
</dbReference>
<dbReference type="Pfam" id="PF10101">
    <property type="entry name" value="DUF2339"/>
    <property type="match status" value="1"/>
</dbReference>
<feature type="transmembrane region" description="Helical" evidence="1">
    <location>
        <begin position="155"/>
        <end position="174"/>
    </location>
</feature>
<sequence length="590" mass="64323">MELIFFIGVIVLLFLVVNLRGRVSRLEQLSETRSAVQSPAQSQAYREQVSQVQVSAPIELSSQSTPQEMQQFNVMSSTTEPDALGRLGDWLKEDWLLKLGAFLLLIGFGWLTTYAFLNNWIGPMGRIVLGIMAGVVILSFGWFRIKSYLHQGGIFLVLGSTTILLTIFAARGMYDFFTPLAALIVMFLSTAFVALASVKYKSRSLALCSLILAGIAPLLTNSPTTDYIGLFAYLLAVILGAIWITVLTGHRELTLASLCVIALYSLPHLMMMTQSDKGVLLLFAYAFAGIFFITNTIGILKSKETAKGISVDLVTAFGNGILLLMWIMVAAPDVWRSLIISAWMIVFAVGAFLTFKATNKREPFYVYAGVGIAMLAAATSAELQGATLTIAYAIESGLVAFITYLLLKDILVAEKMTLLLIGPVLLSLGSMSSYTWATSVFHKDFFVLFILGSVLFGLGLFFMQKWNALNNSPVSLITSLLLIGGSAYAYILIWLSLHAAFTNDDIAAMMSLVIYTIIGLITYFAAAGTDNKALRMYGGSVLGLVVVRLLLVDIWNMEIAGKIVTFFLVGTLLMTTAFLGRKKTNTSGVV</sequence>
<feature type="transmembrane region" description="Helical" evidence="1">
    <location>
        <begin position="533"/>
        <end position="551"/>
    </location>
</feature>
<feature type="transmembrane region" description="Helical" evidence="1">
    <location>
        <begin position="95"/>
        <end position="117"/>
    </location>
</feature>
<feature type="transmembrane region" description="Helical" evidence="1">
    <location>
        <begin position="6"/>
        <end position="23"/>
    </location>
</feature>
<dbReference type="PATRIC" id="fig|1619017.3.peg.389"/>
<comment type="caution">
    <text evidence="2">The sequence shown here is derived from an EMBL/GenBank/DDBJ whole genome shotgun (WGS) entry which is preliminary data.</text>
</comment>
<keyword evidence="1" id="KW-0812">Transmembrane</keyword>
<feature type="transmembrane region" description="Helical" evidence="1">
    <location>
        <begin position="506"/>
        <end position="526"/>
    </location>
</feature>
<feature type="transmembrane region" description="Helical" evidence="1">
    <location>
        <begin position="474"/>
        <end position="494"/>
    </location>
</feature>
<evidence type="ECO:0000256" key="1">
    <source>
        <dbReference type="SAM" id="Phobius"/>
    </source>
</evidence>
<evidence type="ECO:0000313" key="2">
    <source>
        <dbReference type="EMBL" id="KKT43786.1"/>
    </source>
</evidence>
<accession>A0A0G1H8U0</accession>
<feature type="transmembrane region" description="Helical" evidence="1">
    <location>
        <begin position="364"/>
        <end position="383"/>
    </location>
</feature>
<feature type="transmembrane region" description="Helical" evidence="1">
    <location>
        <begin position="335"/>
        <end position="355"/>
    </location>
</feature>
<feature type="transmembrane region" description="Helical" evidence="1">
    <location>
        <begin position="253"/>
        <end position="272"/>
    </location>
</feature>
<evidence type="ECO:0000313" key="3">
    <source>
        <dbReference type="Proteomes" id="UP000034051"/>
    </source>
</evidence>
<feature type="transmembrane region" description="Helical" evidence="1">
    <location>
        <begin position="205"/>
        <end position="221"/>
    </location>
</feature>
<feature type="transmembrane region" description="Helical" evidence="1">
    <location>
        <begin position="309"/>
        <end position="329"/>
    </location>
</feature>
<reference evidence="2 3" key="1">
    <citation type="journal article" date="2015" name="Nature">
        <title>rRNA introns, odd ribosomes, and small enigmatic genomes across a large radiation of phyla.</title>
        <authorList>
            <person name="Brown C.T."/>
            <person name="Hug L.A."/>
            <person name="Thomas B.C."/>
            <person name="Sharon I."/>
            <person name="Castelle C.J."/>
            <person name="Singh A."/>
            <person name="Wilkins M.J."/>
            <person name="Williams K.H."/>
            <person name="Banfield J.F."/>
        </authorList>
    </citation>
    <scope>NUCLEOTIDE SEQUENCE [LARGE SCALE GENOMIC DNA]</scope>
</reference>
<protein>
    <submittedName>
        <fullName evidence="2">Membrane protein</fullName>
    </submittedName>
</protein>
<gene>
    <name evidence="2" type="ORF">UW32_C0001G0378</name>
</gene>
<dbReference type="AlphaFoldDB" id="A0A0G1H8U0"/>
<name>A0A0G1H8U0_9BACT</name>
<organism evidence="2 3">
    <name type="scientific">Candidatus Wolfebacteria bacterium GW2011_GWE2_44_13</name>
    <dbReference type="NCBI Taxonomy" id="1619017"/>
    <lineage>
        <taxon>Bacteria</taxon>
        <taxon>Candidatus Wolfeibacteriota</taxon>
    </lineage>
</organism>
<feature type="transmembrane region" description="Helical" evidence="1">
    <location>
        <begin position="180"/>
        <end position="198"/>
    </location>
</feature>
<feature type="transmembrane region" description="Helical" evidence="1">
    <location>
        <begin position="227"/>
        <end position="246"/>
    </location>
</feature>
<feature type="transmembrane region" description="Helical" evidence="1">
    <location>
        <begin position="389"/>
        <end position="407"/>
    </location>
</feature>
<keyword evidence="1" id="KW-0472">Membrane</keyword>
<dbReference type="EMBL" id="LCHW01000001">
    <property type="protein sequence ID" value="KKT43786.1"/>
    <property type="molecule type" value="Genomic_DNA"/>
</dbReference>
<dbReference type="InterPro" id="IPR019286">
    <property type="entry name" value="DUF2339_TM"/>
</dbReference>
<feature type="transmembrane region" description="Helical" evidence="1">
    <location>
        <begin position="278"/>
        <end position="297"/>
    </location>
</feature>
<keyword evidence="1" id="KW-1133">Transmembrane helix</keyword>
<feature type="transmembrane region" description="Helical" evidence="1">
    <location>
        <begin position="419"/>
        <end position="439"/>
    </location>
</feature>
<feature type="transmembrane region" description="Helical" evidence="1">
    <location>
        <begin position="563"/>
        <end position="580"/>
    </location>
</feature>
<dbReference type="Proteomes" id="UP000034051">
    <property type="component" value="Unassembled WGS sequence"/>
</dbReference>
<feature type="transmembrane region" description="Helical" evidence="1">
    <location>
        <begin position="123"/>
        <end position="143"/>
    </location>
</feature>
<proteinExistence type="predicted"/>